<dbReference type="Proteomes" id="UP000789759">
    <property type="component" value="Unassembled WGS sequence"/>
</dbReference>
<reference evidence="1" key="1">
    <citation type="submission" date="2021-06" db="EMBL/GenBank/DDBJ databases">
        <authorList>
            <person name="Kallberg Y."/>
            <person name="Tangrot J."/>
            <person name="Rosling A."/>
        </authorList>
    </citation>
    <scope>NUCLEOTIDE SEQUENCE</scope>
    <source>
        <strain evidence="1">FL966</strain>
    </source>
</reference>
<name>A0A9N9KEV0_9GLOM</name>
<dbReference type="AlphaFoldDB" id="A0A9N9KEV0"/>
<dbReference type="InterPro" id="IPR011990">
    <property type="entry name" value="TPR-like_helical_dom_sf"/>
</dbReference>
<dbReference type="Pfam" id="PF13181">
    <property type="entry name" value="TPR_8"/>
    <property type="match status" value="1"/>
</dbReference>
<dbReference type="InterPro" id="IPR019734">
    <property type="entry name" value="TPR_rpt"/>
</dbReference>
<keyword evidence="2" id="KW-1185">Reference proteome</keyword>
<feature type="non-terminal residue" evidence="1">
    <location>
        <position position="63"/>
    </location>
</feature>
<sequence length="63" mass="7218">MGRYEESLDDLNKSLEICPNGTIALNYRALTYQHLGRYKESLEDLDKSLELCLSAHSRNSIKT</sequence>
<dbReference type="Gene3D" id="1.25.40.10">
    <property type="entry name" value="Tetratricopeptide repeat domain"/>
    <property type="match status" value="1"/>
</dbReference>
<dbReference type="OrthoDB" id="1926212at2759"/>
<accession>A0A9N9KEV0</accession>
<evidence type="ECO:0000313" key="1">
    <source>
        <dbReference type="EMBL" id="CAG8824349.1"/>
    </source>
</evidence>
<dbReference type="Pfam" id="PF00515">
    <property type="entry name" value="TPR_1"/>
    <property type="match status" value="1"/>
</dbReference>
<proteinExistence type="predicted"/>
<gene>
    <name evidence="1" type="ORF">CPELLU_LOCUS19983</name>
</gene>
<comment type="caution">
    <text evidence="1">The sequence shown here is derived from an EMBL/GenBank/DDBJ whole genome shotgun (WGS) entry which is preliminary data.</text>
</comment>
<evidence type="ECO:0000313" key="2">
    <source>
        <dbReference type="Proteomes" id="UP000789759"/>
    </source>
</evidence>
<protein>
    <submittedName>
        <fullName evidence="1">9716_t:CDS:1</fullName>
    </submittedName>
</protein>
<dbReference type="EMBL" id="CAJVQA010054213">
    <property type="protein sequence ID" value="CAG8824349.1"/>
    <property type="molecule type" value="Genomic_DNA"/>
</dbReference>
<dbReference type="SUPFAM" id="SSF48452">
    <property type="entry name" value="TPR-like"/>
    <property type="match status" value="1"/>
</dbReference>
<organism evidence="1 2">
    <name type="scientific">Cetraspora pellucida</name>
    <dbReference type="NCBI Taxonomy" id="1433469"/>
    <lineage>
        <taxon>Eukaryota</taxon>
        <taxon>Fungi</taxon>
        <taxon>Fungi incertae sedis</taxon>
        <taxon>Mucoromycota</taxon>
        <taxon>Glomeromycotina</taxon>
        <taxon>Glomeromycetes</taxon>
        <taxon>Diversisporales</taxon>
        <taxon>Gigasporaceae</taxon>
        <taxon>Cetraspora</taxon>
    </lineage>
</organism>